<dbReference type="Proteomes" id="UP001497535">
    <property type="component" value="Unassembled WGS sequence"/>
</dbReference>
<evidence type="ECO:0000313" key="2">
    <source>
        <dbReference type="Proteomes" id="UP001497535"/>
    </source>
</evidence>
<organism evidence="1 2">
    <name type="scientific">Meloidogyne enterolobii</name>
    <name type="common">Root-knot nematode worm</name>
    <name type="synonym">Meloidogyne mayaguensis</name>
    <dbReference type="NCBI Taxonomy" id="390850"/>
    <lineage>
        <taxon>Eukaryota</taxon>
        <taxon>Metazoa</taxon>
        <taxon>Ecdysozoa</taxon>
        <taxon>Nematoda</taxon>
        <taxon>Chromadorea</taxon>
        <taxon>Rhabditida</taxon>
        <taxon>Tylenchina</taxon>
        <taxon>Tylenchomorpha</taxon>
        <taxon>Tylenchoidea</taxon>
        <taxon>Meloidogynidae</taxon>
        <taxon>Meloidogyninae</taxon>
        <taxon>Meloidogyne</taxon>
    </lineage>
</organism>
<reference evidence="1" key="1">
    <citation type="submission" date="2023-11" db="EMBL/GenBank/DDBJ databases">
        <authorList>
            <person name="Poullet M."/>
        </authorList>
    </citation>
    <scope>NUCLEOTIDE SEQUENCE</scope>
    <source>
        <strain evidence="1">E1834</strain>
    </source>
</reference>
<protein>
    <submittedName>
        <fullName evidence="1">Uncharacterized protein</fullName>
    </submittedName>
</protein>
<dbReference type="EMBL" id="CAVMJV010000067">
    <property type="protein sequence ID" value="CAK5087787.1"/>
    <property type="molecule type" value="Genomic_DNA"/>
</dbReference>
<comment type="caution">
    <text evidence="1">The sequence shown here is derived from an EMBL/GenBank/DDBJ whole genome shotgun (WGS) entry which is preliminary data.</text>
</comment>
<accession>A0ACB1AB63</accession>
<gene>
    <name evidence="1" type="ORF">MENTE1834_LOCUS35404</name>
</gene>
<sequence>MPNSMKDPLNEKQSETGTNDRPDSIRTTTTMMPETNWNSIYTASMLSFIGTVQFSLYFSSMWPYVQIIDRSINETMFGWIIAIYSVGQIISAPLFGYWSNKIQQVRLPLFVGLALMFMGNLCYLSLELTTIPKLYILLFGRFMTGMGSGNVCLLRTYASTASTSKDRLRAIAFVTCGQALGATSGPAFQLLFTSFTYPGTTLLGHLRFNLFTGPAFLACTMNLFGTIILLFIFKEVYAGLHHEEYNKIVRVENGESNRSETATTKASFTKIVKLGSVNSLTSSLPSKLPPYDLIACFVCYLSRFTQMFVQTNLETIGSPFSMTMFGMTEQKSVEVISIAQALVGSITFATYIFYIYFKSSNMELNFRLSCILSILGLGAFHIVTFPWPFLSNPLQVYTEKERLAYKVEHLPADLEPVGCNTDKFDWCYNIGQVNVWIYFISYVVFIGFAFPILNIAMNTLFSHIIGPRRQGTQQGFFQISGSIARMIGPIGMSTLYTMYGPRMAWTMELLIIGTTTLLWIIFYKRMVPLLSSPYTSNSTKRKFTVQNIFWISSIKG</sequence>
<name>A0ACB1AB63_MELEN</name>
<evidence type="ECO:0000313" key="1">
    <source>
        <dbReference type="EMBL" id="CAK5087787.1"/>
    </source>
</evidence>
<proteinExistence type="predicted"/>
<keyword evidence="2" id="KW-1185">Reference proteome</keyword>